<dbReference type="Pfam" id="PF12728">
    <property type="entry name" value="HTH_17"/>
    <property type="match status" value="1"/>
</dbReference>
<dbReference type="GO" id="GO:0003677">
    <property type="term" value="F:DNA binding"/>
    <property type="evidence" value="ECO:0007669"/>
    <property type="project" value="InterPro"/>
</dbReference>
<feature type="domain" description="Helix-turn-helix" evidence="1">
    <location>
        <begin position="14"/>
        <end position="62"/>
    </location>
</feature>
<dbReference type="SUPFAM" id="SSF46955">
    <property type="entry name" value="Putative DNA-binding domain"/>
    <property type="match status" value="1"/>
</dbReference>
<accession>N1UZE5</accession>
<dbReference type="NCBIfam" id="TIGR01764">
    <property type="entry name" value="excise"/>
    <property type="match status" value="1"/>
</dbReference>
<evidence type="ECO:0000313" key="3">
    <source>
        <dbReference type="Proteomes" id="UP000010729"/>
    </source>
</evidence>
<keyword evidence="3" id="KW-1185">Reference proteome</keyword>
<comment type="caution">
    <text evidence="2">The sequence shown here is derived from an EMBL/GenBank/DDBJ whole genome shotgun (WGS) entry which is preliminary data.</text>
</comment>
<dbReference type="InterPro" id="IPR041657">
    <property type="entry name" value="HTH_17"/>
</dbReference>
<protein>
    <recommendedName>
        <fullName evidence="1">Helix-turn-helix domain-containing protein</fullName>
    </recommendedName>
</protein>
<sequence>MATQLPRNANPPVFTPQTAAEYLGATERQIYDAVRKKRITHVKVGQYVRFRESDLQEYIQRQTVLAEPLSQGAR</sequence>
<dbReference type="InterPro" id="IPR009061">
    <property type="entry name" value="DNA-bd_dom_put_sf"/>
</dbReference>
<gene>
    <name evidence="2" type="ORF">D477_002673</name>
</gene>
<proteinExistence type="predicted"/>
<dbReference type="InterPro" id="IPR010093">
    <property type="entry name" value="SinI_DNA-bd"/>
</dbReference>
<organism evidence="2 3">
    <name type="scientific">Arthrobacter crystallopoietes BAB-32</name>
    <dbReference type="NCBI Taxonomy" id="1246476"/>
    <lineage>
        <taxon>Bacteria</taxon>
        <taxon>Bacillati</taxon>
        <taxon>Actinomycetota</taxon>
        <taxon>Actinomycetes</taxon>
        <taxon>Micrococcales</taxon>
        <taxon>Micrococcaceae</taxon>
        <taxon>Crystallibacter</taxon>
    </lineage>
</organism>
<dbReference type="Proteomes" id="UP000010729">
    <property type="component" value="Unassembled WGS sequence"/>
</dbReference>
<dbReference type="AlphaFoldDB" id="N1UZE5"/>
<evidence type="ECO:0000313" key="2">
    <source>
        <dbReference type="EMBL" id="EMY35761.1"/>
    </source>
</evidence>
<name>N1UZE5_9MICC</name>
<dbReference type="RefSeq" id="WP_005266985.1">
    <property type="nucleotide sequence ID" value="NZ_ANPE02000063.1"/>
</dbReference>
<dbReference type="EMBL" id="ANPE02000063">
    <property type="protein sequence ID" value="EMY35761.1"/>
    <property type="molecule type" value="Genomic_DNA"/>
</dbReference>
<evidence type="ECO:0000259" key="1">
    <source>
        <dbReference type="Pfam" id="PF12728"/>
    </source>
</evidence>
<reference evidence="2 3" key="1">
    <citation type="journal article" date="2013" name="Genome Announc.">
        <title>Draft Genome Sequence of Arthrobacter crystallopoietes Strain BAB-32, Revealing Genes for Bioremediation.</title>
        <authorList>
            <person name="Joshi M.N."/>
            <person name="Pandit A.S."/>
            <person name="Sharma A."/>
            <person name="Pandya R.V."/>
            <person name="Desai S.M."/>
            <person name="Saxena A.K."/>
            <person name="Bagatharia S.B."/>
        </authorList>
    </citation>
    <scope>NUCLEOTIDE SEQUENCE [LARGE SCALE GENOMIC DNA]</scope>
    <source>
        <strain evidence="2 3">BAB-32</strain>
    </source>
</reference>
<dbReference type="OrthoDB" id="197041at2"/>